<reference evidence="3" key="1">
    <citation type="journal article" date="2005" name="Nature">
        <title>The map-based sequence of the rice genome.</title>
        <authorList>
            <consortium name="International rice genome sequencing project (IRGSP)"/>
            <person name="Matsumoto T."/>
            <person name="Wu J."/>
            <person name="Kanamori H."/>
            <person name="Katayose Y."/>
            <person name="Fujisawa M."/>
            <person name="Namiki N."/>
            <person name="Mizuno H."/>
            <person name="Yamamoto K."/>
            <person name="Antonio B.A."/>
            <person name="Baba T."/>
            <person name="Sakata K."/>
            <person name="Nagamura Y."/>
            <person name="Aoki H."/>
            <person name="Arikawa K."/>
            <person name="Arita K."/>
            <person name="Bito T."/>
            <person name="Chiden Y."/>
            <person name="Fujitsuka N."/>
            <person name="Fukunaka R."/>
            <person name="Hamada M."/>
            <person name="Harada C."/>
            <person name="Hayashi A."/>
            <person name="Hijishita S."/>
            <person name="Honda M."/>
            <person name="Hosokawa S."/>
            <person name="Ichikawa Y."/>
            <person name="Idonuma A."/>
            <person name="Iijima M."/>
            <person name="Ikeda M."/>
            <person name="Ikeno M."/>
            <person name="Ito K."/>
            <person name="Ito S."/>
            <person name="Ito T."/>
            <person name="Ito Y."/>
            <person name="Ito Y."/>
            <person name="Iwabuchi A."/>
            <person name="Kamiya K."/>
            <person name="Karasawa W."/>
            <person name="Kurita K."/>
            <person name="Katagiri S."/>
            <person name="Kikuta A."/>
            <person name="Kobayashi H."/>
            <person name="Kobayashi N."/>
            <person name="Machita K."/>
            <person name="Maehara T."/>
            <person name="Masukawa M."/>
            <person name="Mizubayashi T."/>
            <person name="Mukai Y."/>
            <person name="Nagasaki H."/>
            <person name="Nagata Y."/>
            <person name="Naito S."/>
            <person name="Nakashima M."/>
            <person name="Nakama Y."/>
            <person name="Nakamichi Y."/>
            <person name="Nakamura M."/>
            <person name="Meguro A."/>
            <person name="Negishi M."/>
            <person name="Ohta I."/>
            <person name="Ohta T."/>
            <person name="Okamoto M."/>
            <person name="Ono N."/>
            <person name="Saji S."/>
            <person name="Sakaguchi M."/>
            <person name="Sakai K."/>
            <person name="Shibata M."/>
            <person name="Shimokawa T."/>
            <person name="Song J."/>
            <person name="Takazaki Y."/>
            <person name="Terasawa K."/>
            <person name="Tsugane M."/>
            <person name="Tsuji K."/>
            <person name="Ueda S."/>
            <person name="Waki K."/>
            <person name="Yamagata H."/>
            <person name="Yamamoto M."/>
            <person name="Yamamoto S."/>
            <person name="Yamane H."/>
            <person name="Yoshiki S."/>
            <person name="Yoshihara R."/>
            <person name="Yukawa K."/>
            <person name="Zhong H."/>
            <person name="Yano M."/>
            <person name="Yuan Q."/>
            <person name="Ouyang S."/>
            <person name="Liu J."/>
            <person name="Jones K.M."/>
            <person name="Gansberger K."/>
            <person name="Moffat K."/>
            <person name="Hill J."/>
            <person name="Bera J."/>
            <person name="Fadrosh D."/>
            <person name="Jin S."/>
            <person name="Johri S."/>
            <person name="Kim M."/>
            <person name="Overton L."/>
            <person name="Reardon M."/>
            <person name="Tsitrin T."/>
            <person name="Vuong H."/>
            <person name="Weaver B."/>
            <person name="Ciecko A."/>
            <person name="Tallon L."/>
            <person name="Jackson J."/>
            <person name="Pai G."/>
            <person name="Aken S.V."/>
            <person name="Utterback T."/>
            <person name="Reidmuller S."/>
            <person name="Feldblyum T."/>
            <person name="Hsiao J."/>
            <person name="Zismann V."/>
            <person name="Iobst S."/>
            <person name="de Vazeille A.R."/>
            <person name="Buell C.R."/>
            <person name="Ying K."/>
            <person name="Li Y."/>
            <person name="Lu T."/>
            <person name="Huang Y."/>
            <person name="Zhao Q."/>
            <person name="Feng Q."/>
            <person name="Zhang L."/>
            <person name="Zhu J."/>
            <person name="Weng Q."/>
            <person name="Mu J."/>
            <person name="Lu Y."/>
            <person name="Fan D."/>
            <person name="Liu Y."/>
            <person name="Guan J."/>
            <person name="Zhang Y."/>
            <person name="Yu S."/>
            <person name="Liu X."/>
            <person name="Zhang Y."/>
            <person name="Hong G."/>
            <person name="Han B."/>
            <person name="Choisne N."/>
            <person name="Demange N."/>
            <person name="Orjeda G."/>
            <person name="Samain S."/>
            <person name="Cattolico L."/>
            <person name="Pelletier E."/>
            <person name="Couloux A."/>
            <person name="Segurens B."/>
            <person name="Wincker P."/>
            <person name="D'Hont A."/>
            <person name="Scarpelli C."/>
            <person name="Weissenbach J."/>
            <person name="Salanoubat M."/>
            <person name="Quetier F."/>
            <person name="Yu Y."/>
            <person name="Kim H.R."/>
            <person name="Rambo T."/>
            <person name="Currie J."/>
            <person name="Collura K."/>
            <person name="Luo M."/>
            <person name="Yang T."/>
            <person name="Ammiraju J.S.S."/>
            <person name="Engler F."/>
            <person name="Soderlund C."/>
            <person name="Wing R.A."/>
            <person name="Palmer L.E."/>
            <person name="de la Bastide M."/>
            <person name="Spiegel L."/>
            <person name="Nascimento L."/>
            <person name="Zutavern T."/>
            <person name="O'Shaughnessy A."/>
            <person name="Dike S."/>
            <person name="Dedhia N."/>
            <person name="Preston R."/>
            <person name="Balija V."/>
            <person name="McCombie W.R."/>
            <person name="Chow T."/>
            <person name="Chen H."/>
            <person name="Chung M."/>
            <person name="Chen C."/>
            <person name="Shaw J."/>
            <person name="Wu H."/>
            <person name="Hsiao K."/>
            <person name="Chao Y."/>
            <person name="Chu M."/>
            <person name="Cheng C."/>
            <person name="Hour A."/>
            <person name="Lee P."/>
            <person name="Lin S."/>
            <person name="Lin Y."/>
            <person name="Liou J."/>
            <person name="Liu S."/>
            <person name="Hsing Y."/>
            <person name="Raghuvanshi S."/>
            <person name="Mohanty A."/>
            <person name="Bharti A.K."/>
            <person name="Gaur A."/>
            <person name="Gupta V."/>
            <person name="Kumar D."/>
            <person name="Ravi V."/>
            <person name="Vij S."/>
            <person name="Kapur A."/>
            <person name="Khurana P."/>
            <person name="Khurana P."/>
            <person name="Khurana J.P."/>
            <person name="Tyagi A.K."/>
            <person name="Gaikwad K."/>
            <person name="Singh A."/>
            <person name="Dalal V."/>
            <person name="Srivastava S."/>
            <person name="Dixit A."/>
            <person name="Pal A.K."/>
            <person name="Ghazi I.A."/>
            <person name="Yadav M."/>
            <person name="Pandit A."/>
            <person name="Bhargava A."/>
            <person name="Sureshbabu K."/>
            <person name="Batra K."/>
            <person name="Sharma T.R."/>
            <person name="Mohapatra T."/>
            <person name="Singh N.K."/>
            <person name="Messing J."/>
            <person name="Nelson A.B."/>
            <person name="Fuks G."/>
            <person name="Kavchok S."/>
            <person name="Keizer G."/>
            <person name="Linton E."/>
            <person name="Llaca V."/>
            <person name="Song R."/>
            <person name="Tanyolac B."/>
            <person name="Young S."/>
            <person name="Ho-Il K."/>
            <person name="Hahn J.H."/>
            <person name="Sangsakoo G."/>
            <person name="Vanavichit A."/>
            <person name="de Mattos Luiz.A.T."/>
            <person name="Zimmer P.D."/>
            <person name="Malone G."/>
            <person name="Dellagostin O."/>
            <person name="de Oliveira A.C."/>
            <person name="Bevan M."/>
            <person name="Bancroft I."/>
            <person name="Minx P."/>
            <person name="Cordum H."/>
            <person name="Wilson R."/>
            <person name="Cheng Z."/>
            <person name="Jin W."/>
            <person name="Jiang J."/>
            <person name="Leong S.A."/>
            <person name="Iwama H."/>
            <person name="Gojobori T."/>
            <person name="Itoh T."/>
            <person name="Niimura Y."/>
            <person name="Fujii Y."/>
            <person name="Habara T."/>
            <person name="Sakai H."/>
            <person name="Sato Y."/>
            <person name="Wilson G."/>
            <person name="Kumar K."/>
            <person name="McCouch S."/>
            <person name="Juretic N."/>
            <person name="Hoen D."/>
            <person name="Wright S."/>
            <person name="Bruskiewich R."/>
            <person name="Bureau T."/>
            <person name="Miyao A."/>
            <person name="Hirochika H."/>
            <person name="Nishikawa T."/>
            <person name="Kadowaki K."/>
            <person name="Sugiura M."/>
            <person name="Burr B."/>
            <person name="Sasaki T."/>
        </authorList>
    </citation>
    <scope>NUCLEOTIDE SEQUENCE [LARGE SCALE GENOMIC DNA]</scope>
    <source>
        <strain evidence="3">cv. Nipponbare</strain>
    </source>
</reference>
<feature type="compositionally biased region" description="Basic and acidic residues" evidence="1">
    <location>
        <begin position="84"/>
        <end position="99"/>
    </location>
</feature>
<feature type="region of interest" description="Disordered" evidence="1">
    <location>
        <begin position="51"/>
        <end position="128"/>
    </location>
</feature>
<gene>
    <name evidence="2" type="primary">P0620D11.25</name>
</gene>
<name>Q5Z5K1_ORYSJ</name>
<evidence type="ECO:0000313" key="2">
    <source>
        <dbReference type="EMBL" id="BAD62053.1"/>
    </source>
</evidence>
<evidence type="ECO:0000256" key="1">
    <source>
        <dbReference type="SAM" id="MobiDB-lite"/>
    </source>
</evidence>
<dbReference type="AlphaFoldDB" id="Q5Z5K1"/>
<evidence type="ECO:0000313" key="3">
    <source>
        <dbReference type="Proteomes" id="UP000000763"/>
    </source>
</evidence>
<proteinExistence type="predicted"/>
<reference evidence="3" key="2">
    <citation type="journal article" date="2008" name="Nucleic Acids Res.">
        <title>The rice annotation project database (RAP-DB): 2008 update.</title>
        <authorList>
            <consortium name="The rice annotation project (RAP)"/>
        </authorList>
    </citation>
    <scope>GENOME REANNOTATION</scope>
    <source>
        <strain evidence="3">cv. Nipponbare</strain>
    </source>
</reference>
<dbReference type="Proteomes" id="UP000000763">
    <property type="component" value="Chromosome 6"/>
</dbReference>
<feature type="compositionally biased region" description="Basic and acidic residues" evidence="1">
    <location>
        <begin position="115"/>
        <end position="128"/>
    </location>
</feature>
<dbReference type="EMBL" id="AP005658">
    <property type="protein sequence ID" value="BAD62053.1"/>
    <property type="molecule type" value="Genomic_DNA"/>
</dbReference>
<sequence length="173" mass="19034">MFVRVRSRFVNVSFAFVKRPFAFVHVRSRSFAFGHVRFAFVKRSFAAAASRGGGGAVRRRGGPAAWGHGGGGPRRRHGGPASASRERETESYIERERGRGLSPKRRGGGICGGGGEDRQATVRDDGGEVRGCPRQWRRRRSRCSISMEKRLSVGGEDEGAPGIYIPRIFTPSW</sequence>
<accession>Q5Z5K1</accession>
<protein>
    <submittedName>
        <fullName evidence="2">Uncharacterized protein</fullName>
    </submittedName>
</protein>
<organism evidence="2 3">
    <name type="scientific">Oryza sativa subsp. japonica</name>
    <name type="common">Rice</name>
    <dbReference type="NCBI Taxonomy" id="39947"/>
    <lineage>
        <taxon>Eukaryota</taxon>
        <taxon>Viridiplantae</taxon>
        <taxon>Streptophyta</taxon>
        <taxon>Embryophyta</taxon>
        <taxon>Tracheophyta</taxon>
        <taxon>Spermatophyta</taxon>
        <taxon>Magnoliopsida</taxon>
        <taxon>Liliopsida</taxon>
        <taxon>Poales</taxon>
        <taxon>Poaceae</taxon>
        <taxon>BOP clade</taxon>
        <taxon>Oryzoideae</taxon>
        <taxon>Oryzeae</taxon>
        <taxon>Oryzinae</taxon>
        <taxon>Oryza</taxon>
        <taxon>Oryza sativa</taxon>
    </lineage>
</organism>